<evidence type="ECO:0000313" key="3">
    <source>
        <dbReference type="Proteomes" id="UP000266272"/>
    </source>
</evidence>
<dbReference type="Proteomes" id="UP000266272">
    <property type="component" value="Unassembled WGS sequence"/>
</dbReference>
<dbReference type="EMBL" id="PXOA01000391">
    <property type="protein sequence ID" value="RFU76023.1"/>
    <property type="molecule type" value="Genomic_DNA"/>
</dbReference>
<organism evidence="2 3">
    <name type="scientific">Trichoderma arundinaceum</name>
    <dbReference type="NCBI Taxonomy" id="490622"/>
    <lineage>
        <taxon>Eukaryota</taxon>
        <taxon>Fungi</taxon>
        <taxon>Dikarya</taxon>
        <taxon>Ascomycota</taxon>
        <taxon>Pezizomycotina</taxon>
        <taxon>Sordariomycetes</taxon>
        <taxon>Hypocreomycetidae</taxon>
        <taxon>Hypocreales</taxon>
        <taxon>Hypocreaceae</taxon>
        <taxon>Trichoderma</taxon>
    </lineage>
</organism>
<name>A0A395NJL5_TRIAR</name>
<evidence type="ECO:0000313" key="2">
    <source>
        <dbReference type="EMBL" id="RFU76023.1"/>
    </source>
</evidence>
<dbReference type="InterPro" id="IPR035992">
    <property type="entry name" value="Ricin_B-like_lectins"/>
</dbReference>
<sequence>MSLAEGTYYIRSALSQRKSIDLEASQPLGRIIEYQFHRGNNQQWNVVRISNDEYGIQSVATGTNITAPNGNDATAYATRLNPDCNNVARWKIVRASPNGNNWVIRSVAFPNKVLDVTGSNQADVTPIIVYPYHGGANQQFTFTRSAMAKIQNEHLRSYSATGGLHYRDKPAIEVMRKS</sequence>
<dbReference type="PROSITE" id="PS50231">
    <property type="entry name" value="RICIN_B_LECTIN"/>
    <property type="match status" value="1"/>
</dbReference>
<dbReference type="SUPFAM" id="SSF50370">
    <property type="entry name" value="Ricin B-like lectins"/>
    <property type="match status" value="1"/>
</dbReference>
<dbReference type="Pfam" id="PF14200">
    <property type="entry name" value="RicinB_lectin_2"/>
    <property type="match status" value="1"/>
</dbReference>
<accession>A0A395NJL5</accession>
<dbReference type="SMART" id="SM00458">
    <property type="entry name" value="RICIN"/>
    <property type="match status" value="1"/>
</dbReference>
<dbReference type="InterPro" id="IPR000772">
    <property type="entry name" value="Ricin_B_lectin"/>
</dbReference>
<comment type="caution">
    <text evidence="2">The sequence shown here is derived from an EMBL/GenBank/DDBJ whole genome shotgun (WGS) entry which is preliminary data.</text>
</comment>
<feature type="domain" description="Ricin B lectin" evidence="1">
    <location>
        <begin position="6"/>
        <end position="143"/>
    </location>
</feature>
<dbReference type="Gene3D" id="2.80.10.50">
    <property type="match status" value="1"/>
</dbReference>
<reference evidence="2 3" key="1">
    <citation type="journal article" date="2018" name="PLoS Pathog.">
        <title>Evolution of structural diversity of trichothecenes, a family of toxins produced by plant pathogenic and entomopathogenic fungi.</title>
        <authorList>
            <person name="Proctor R.H."/>
            <person name="McCormick S.P."/>
            <person name="Kim H.S."/>
            <person name="Cardoza R.E."/>
            <person name="Stanley A.M."/>
            <person name="Lindo L."/>
            <person name="Kelly A."/>
            <person name="Brown D.W."/>
            <person name="Lee T."/>
            <person name="Vaughan M.M."/>
            <person name="Alexander N.J."/>
            <person name="Busman M."/>
            <person name="Gutierrez S."/>
        </authorList>
    </citation>
    <scope>NUCLEOTIDE SEQUENCE [LARGE SCALE GENOMIC DNA]</scope>
    <source>
        <strain evidence="2 3">IBT 40837</strain>
    </source>
</reference>
<evidence type="ECO:0000259" key="1">
    <source>
        <dbReference type="SMART" id="SM00458"/>
    </source>
</evidence>
<gene>
    <name evidence="2" type="ORF">TARUN_6233</name>
</gene>
<proteinExistence type="predicted"/>
<dbReference type="AlphaFoldDB" id="A0A395NJL5"/>
<keyword evidence="3" id="KW-1185">Reference proteome</keyword>
<protein>
    <submittedName>
        <fullName evidence="2">Carbohydrate-binding module family 13</fullName>
    </submittedName>
</protein>
<dbReference type="OrthoDB" id="2131701at2759"/>
<dbReference type="CDD" id="cd23445">
    <property type="entry name" value="beta-trefoil_Ricin_HA17-like"/>
    <property type="match status" value="1"/>
</dbReference>